<gene>
    <name evidence="2" type="ORF">SE17_39035</name>
</gene>
<accession>A0A0P9H2I2</accession>
<dbReference type="Proteomes" id="UP000050509">
    <property type="component" value="Unassembled WGS sequence"/>
</dbReference>
<organism evidence="2 3">
    <name type="scientific">Kouleothrix aurantiaca</name>
    <dbReference type="NCBI Taxonomy" id="186479"/>
    <lineage>
        <taxon>Bacteria</taxon>
        <taxon>Bacillati</taxon>
        <taxon>Chloroflexota</taxon>
        <taxon>Chloroflexia</taxon>
        <taxon>Chloroflexales</taxon>
        <taxon>Roseiflexineae</taxon>
        <taxon>Roseiflexaceae</taxon>
        <taxon>Kouleothrix</taxon>
    </lineage>
</organism>
<protein>
    <recommendedName>
        <fullName evidence="1">CHAT domain-containing protein</fullName>
    </recommendedName>
</protein>
<evidence type="ECO:0000313" key="2">
    <source>
        <dbReference type="EMBL" id="KPV48259.1"/>
    </source>
</evidence>
<feature type="non-terminal residue" evidence="2">
    <location>
        <position position="1"/>
    </location>
</feature>
<comment type="caution">
    <text evidence="2">The sequence shown here is derived from an EMBL/GenBank/DDBJ whole genome shotgun (WGS) entry which is preliminary data.</text>
</comment>
<dbReference type="EMBL" id="LJCR01002802">
    <property type="protein sequence ID" value="KPV48259.1"/>
    <property type="molecule type" value="Genomic_DNA"/>
</dbReference>
<sequence length="281" mass="30534">LRLRLRLTGTPELTDLPWEFLHNPTFNRFLALSSQTPLVRYLEMPERVRPLSISLPLRILAVISSPRGYPPLNVEDEWQRLSTALADLQAHGLVQLERLAAPTLSALQRQLRRGSYHVLHFIGHGSFDEQQQDGVLLMEDNEGYGARVSSRDLGVILHDHGALRLVVLNACEGGRSSRTDPFAGAAQSLVQQGIPAVIAMQFPVTDEAAIAFSEGFYSALTDGYPVDGGLAEARKGLLNIGGGTEWGTPVLYMRSPDGRLFELPALAERAASAAPAPVAPA</sequence>
<feature type="domain" description="CHAT" evidence="1">
    <location>
        <begin position="4"/>
        <end position="239"/>
    </location>
</feature>
<evidence type="ECO:0000313" key="3">
    <source>
        <dbReference type="Proteomes" id="UP000050509"/>
    </source>
</evidence>
<feature type="non-terminal residue" evidence="2">
    <location>
        <position position="281"/>
    </location>
</feature>
<dbReference type="Pfam" id="PF12770">
    <property type="entry name" value="CHAT"/>
    <property type="match status" value="1"/>
</dbReference>
<evidence type="ECO:0000259" key="1">
    <source>
        <dbReference type="Pfam" id="PF12770"/>
    </source>
</evidence>
<dbReference type="InterPro" id="IPR024983">
    <property type="entry name" value="CHAT_dom"/>
</dbReference>
<keyword evidence="3" id="KW-1185">Reference proteome</keyword>
<dbReference type="AlphaFoldDB" id="A0A0P9H2I2"/>
<reference evidence="2 3" key="1">
    <citation type="submission" date="2015-09" db="EMBL/GenBank/DDBJ databases">
        <title>Draft genome sequence of Kouleothrix aurantiaca JCM 19913.</title>
        <authorList>
            <person name="Hemp J."/>
        </authorList>
    </citation>
    <scope>NUCLEOTIDE SEQUENCE [LARGE SCALE GENOMIC DNA]</scope>
    <source>
        <strain evidence="2 3">COM-B</strain>
    </source>
</reference>
<name>A0A0P9H2I2_9CHLR</name>
<proteinExistence type="predicted"/>